<dbReference type="Proteomes" id="UP001430954">
    <property type="component" value="Unassembled WGS sequence"/>
</dbReference>
<evidence type="ECO:0000259" key="3">
    <source>
        <dbReference type="PROSITE" id="PS50222"/>
    </source>
</evidence>
<dbReference type="PROSITE" id="PS00018">
    <property type="entry name" value="EF_HAND_1"/>
    <property type="match status" value="1"/>
</dbReference>
<evidence type="ECO:0000313" key="4">
    <source>
        <dbReference type="EMBL" id="MBZ4040166.1"/>
    </source>
</evidence>
<evidence type="ECO:0000256" key="2">
    <source>
        <dbReference type="SAM" id="SignalP"/>
    </source>
</evidence>
<dbReference type="Pfam" id="PF13202">
    <property type="entry name" value="EF-hand_5"/>
    <property type="match status" value="1"/>
</dbReference>
<evidence type="ECO:0000313" key="5">
    <source>
        <dbReference type="Proteomes" id="UP001430954"/>
    </source>
</evidence>
<keyword evidence="5" id="KW-1185">Reference proteome</keyword>
<name>A0ABS7T8E8_9GAMM</name>
<dbReference type="InterPro" id="IPR018247">
    <property type="entry name" value="EF_Hand_1_Ca_BS"/>
</dbReference>
<feature type="compositionally biased region" description="Low complexity" evidence="1">
    <location>
        <begin position="103"/>
        <end position="123"/>
    </location>
</feature>
<protein>
    <submittedName>
        <fullName evidence="4">EF-hand domain-containing protein</fullName>
    </submittedName>
</protein>
<sequence>MNFSPRKTALATVAALMLAAPAAFAQEQAAPPADPAPVATPEPAPQGNAMSWTDVDTNKDGNVGKDESAVVPALSQVFDQADADADGQLTPPEYQAFVAKAQAGGAAPAPTGGEAEAPTDGGE</sequence>
<feature type="compositionally biased region" description="Basic and acidic residues" evidence="1">
    <location>
        <begin position="56"/>
        <end position="65"/>
    </location>
</feature>
<feature type="region of interest" description="Disordered" evidence="1">
    <location>
        <begin position="26"/>
        <end position="65"/>
    </location>
</feature>
<dbReference type="PROSITE" id="PS50222">
    <property type="entry name" value="EF_HAND_2"/>
    <property type="match status" value="1"/>
</dbReference>
<feature type="compositionally biased region" description="Pro residues" evidence="1">
    <location>
        <begin position="32"/>
        <end position="44"/>
    </location>
</feature>
<dbReference type="SUPFAM" id="SSF47473">
    <property type="entry name" value="EF-hand"/>
    <property type="match status" value="1"/>
</dbReference>
<dbReference type="InterPro" id="IPR011992">
    <property type="entry name" value="EF-hand-dom_pair"/>
</dbReference>
<keyword evidence="2" id="KW-0732">Signal</keyword>
<dbReference type="Gene3D" id="1.10.238.10">
    <property type="entry name" value="EF-hand"/>
    <property type="match status" value="1"/>
</dbReference>
<feature type="domain" description="EF-hand" evidence="3">
    <location>
        <begin position="69"/>
        <end position="104"/>
    </location>
</feature>
<feature type="signal peptide" evidence="2">
    <location>
        <begin position="1"/>
        <end position="25"/>
    </location>
</feature>
<comment type="caution">
    <text evidence="4">The sequence shown here is derived from an EMBL/GenBank/DDBJ whole genome shotgun (WGS) entry which is preliminary data.</text>
</comment>
<dbReference type="EMBL" id="JAINZW010000005">
    <property type="protein sequence ID" value="MBZ4040166.1"/>
    <property type="molecule type" value="Genomic_DNA"/>
</dbReference>
<dbReference type="RefSeq" id="WP_223676620.1">
    <property type="nucleotide sequence ID" value="NZ_JAINZW010000005.1"/>
</dbReference>
<accession>A0ABS7T8E8</accession>
<organism evidence="4 5">
    <name type="scientific">Novilysobacter selenitireducens</name>
    <dbReference type="NCBI Taxonomy" id="2872639"/>
    <lineage>
        <taxon>Bacteria</taxon>
        <taxon>Pseudomonadati</taxon>
        <taxon>Pseudomonadota</taxon>
        <taxon>Gammaproteobacteria</taxon>
        <taxon>Lysobacterales</taxon>
        <taxon>Lysobacteraceae</taxon>
        <taxon>Novilysobacter</taxon>
    </lineage>
</organism>
<gene>
    <name evidence="4" type="ORF">K6753_11555</name>
</gene>
<feature type="chain" id="PRO_5046977546" evidence="2">
    <location>
        <begin position="26"/>
        <end position="123"/>
    </location>
</feature>
<evidence type="ECO:0000256" key="1">
    <source>
        <dbReference type="SAM" id="MobiDB-lite"/>
    </source>
</evidence>
<feature type="region of interest" description="Disordered" evidence="1">
    <location>
        <begin position="101"/>
        <end position="123"/>
    </location>
</feature>
<dbReference type="InterPro" id="IPR002048">
    <property type="entry name" value="EF_hand_dom"/>
</dbReference>
<reference evidence="4 5" key="1">
    <citation type="submission" date="2021-09" db="EMBL/GenBank/DDBJ databases">
        <title>Lysobacter sp. 13A isolated from the river sediment.</title>
        <authorList>
            <person name="Liu H."/>
            <person name="Li S."/>
            <person name="Mao S."/>
        </authorList>
    </citation>
    <scope>NUCLEOTIDE SEQUENCE [LARGE SCALE GENOMIC DNA]</scope>
    <source>
        <strain evidence="4 5">13A</strain>
    </source>
</reference>
<proteinExistence type="predicted"/>